<dbReference type="Proteomes" id="UP000799324">
    <property type="component" value="Unassembled WGS sequence"/>
</dbReference>
<evidence type="ECO:0000313" key="1">
    <source>
        <dbReference type="EMBL" id="KAF2651961.1"/>
    </source>
</evidence>
<organism evidence="1 2">
    <name type="scientific">Lophiostoma macrostomum CBS 122681</name>
    <dbReference type="NCBI Taxonomy" id="1314788"/>
    <lineage>
        <taxon>Eukaryota</taxon>
        <taxon>Fungi</taxon>
        <taxon>Dikarya</taxon>
        <taxon>Ascomycota</taxon>
        <taxon>Pezizomycotina</taxon>
        <taxon>Dothideomycetes</taxon>
        <taxon>Pleosporomycetidae</taxon>
        <taxon>Pleosporales</taxon>
        <taxon>Lophiostomataceae</taxon>
        <taxon>Lophiostoma</taxon>
    </lineage>
</organism>
<evidence type="ECO:0000313" key="2">
    <source>
        <dbReference type="Proteomes" id="UP000799324"/>
    </source>
</evidence>
<accession>A0A6A6SY82</accession>
<dbReference type="EMBL" id="MU004413">
    <property type="protein sequence ID" value="KAF2651961.1"/>
    <property type="molecule type" value="Genomic_DNA"/>
</dbReference>
<gene>
    <name evidence="1" type="ORF">K491DRAFT_73717</name>
</gene>
<proteinExistence type="predicted"/>
<reference evidence="1" key="1">
    <citation type="journal article" date="2020" name="Stud. Mycol.">
        <title>101 Dothideomycetes genomes: a test case for predicting lifestyles and emergence of pathogens.</title>
        <authorList>
            <person name="Haridas S."/>
            <person name="Albert R."/>
            <person name="Binder M."/>
            <person name="Bloem J."/>
            <person name="Labutti K."/>
            <person name="Salamov A."/>
            <person name="Andreopoulos B."/>
            <person name="Baker S."/>
            <person name="Barry K."/>
            <person name="Bills G."/>
            <person name="Bluhm B."/>
            <person name="Cannon C."/>
            <person name="Castanera R."/>
            <person name="Culley D."/>
            <person name="Daum C."/>
            <person name="Ezra D."/>
            <person name="Gonzalez J."/>
            <person name="Henrissat B."/>
            <person name="Kuo A."/>
            <person name="Liang C."/>
            <person name="Lipzen A."/>
            <person name="Lutzoni F."/>
            <person name="Magnuson J."/>
            <person name="Mondo S."/>
            <person name="Nolan M."/>
            <person name="Ohm R."/>
            <person name="Pangilinan J."/>
            <person name="Park H.-J."/>
            <person name="Ramirez L."/>
            <person name="Alfaro M."/>
            <person name="Sun H."/>
            <person name="Tritt A."/>
            <person name="Yoshinaga Y."/>
            <person name="Zwiers L.-H."/>
            <person name="Turgeon B."/>
            <person name="Goodwin S."/>
            <person name="Spatafora J."/>
            <person name="Crous P."/>
            <person name="Grigoriev I."/>
        </authorList>
    </citation>
    <scope>NUCLEOTIDE SEQUENCE</scope>
    <source>
        <strain evidence="1">CBS 122681</strain>
    </source>
</reference>
<name>A0A6A6SY82_9PLEO</name>
<sequence>MHGTHAHYESHPEHVGNLAPRFSCVLSVEFGYSSHFGWAEKTLVPEFLKSSVVEHFNEAIAAACPGPGKRPASPSLNHASLQASALTQAFGPLEAISDARGPGLFVCRGRPALWKMIPSIPYHYRSTCELFRKILPVLDSIFDMKILGAGMLSADTRLGKVNSSLCRRQWPSITQVLRY</sequence>
<keyword evidence="2" id="KW-1185">Reference proteome</keyword>
<protein>
    <submittedName>
        <fullName evidence="1">Uncharacterized protein</fullName>
    </submittedName>
</protein>
<dbReference type="AlphaFoldDB" id="A0A6A6SY82"/>